<name>R7UIG3_CAPTE</name>
<dbReference type="Gene3D" id="3.40.50.1820">
    <property type="entry name" value="alpha/beta hydrolase"/>
    <property type="match status" value="2"/>
</dbReference>
<evidence type="ECO:0000313" key="3">
    <source>
        <dbReference type="Proteomes" id="UP000014760"/>
    </source>
</evidence>
<dbReference type="EMBL" id="AMQN01008587">
    <property type="status" value="NOT_ANNOTATED_CDS"/>
    <property type="molecule type" value="Genomic_DNA"/>
</dbReference>
<dbReference type="EMBL" id="KB303505">
    <property type="protein sequence ID" value="ELU03047.1"/>
    <property type="molecule type" value="Genomic_DNA"/>
</dbReference>
<proteinExistence type="predicted"/>
<keyword evidence="3" id="KW-1185">Reference proteome</keyword>
<protein>
    <recommendedName>
        <fullName evidence="4">Carboxylic ester hydrolase</fullName>
    </recommendedName>
</protein>
<dbReference type="InterPro" id="IPR029058">
    <property type="entry name" value="AB_hydrolase_fold"/>
</dbReference>
<dbReference type="STRING" id="283909.R7UIG3"/>
<dbReference type="Proteomes" id="UP000014760">
    <property type="component" value="Unassembled WGS sequence"/>
</dbReference>
<evidence type="ECO:0000313" key="2">
    <source>
        <dbReference type="EnsemblMetazoa" id="CapteP92319"/>
    </source>
</evidence>
<accession>R7UIG3</accession>
<dbReference type="OrthoDB" id="6020543at2759"/>
<reference evidence="3" key="1">
    <citation type="submission" date="2012-12" db="EMBL/GenBank/DDBJ databases">
        <authorList>
            <person name="Hellsten U."/>
            <person name="Grimwood J."/>
            <person name="Chapman J.A."/>
            <person name="Shapiro H."/>
            <person name="Aerts A."/>
            <person name="Otillar R.P."/>
            <person name="Terry A.Y."/>
            <person name="Boore J.L."/>
            <person name="Simakov O."/>
            <person name="Marletaz F."/>
            <person name="Cho S.-J."/>
            <person name="Edsinger-Gonzales E."/>
            <person name="Havlak P."/>
            <person name="Kuo D.-H."/>
            <person name="Larsson T."/>
            <person name="Lv J."/>
            <person name="Arendt D."/>
            <person name="Savage R."/>
            <person name="Osoegawa K."/>
            <person name="de Jong P."/>
            <person name="Lindberg D.R."/>
            <person name="Seaver E.C."/>
            <person name="Weisblat D.A."/>
            <person name="Putnam N.H."/>
            <person name="Grigoriev I.V."/>
            <person name="Rokhsar D.S."/>
        </authorList>
    </citation>
    <scope>NUCLEOTIDE SEQUENCE</scope>
    <source>
        <strain evidence="3">I ESC-2004</strain>
    </source>
</reference>
<sequence length="313" mass="34589">MIIILLLFSEEYNVALNTVSVSGISSGAAMATQFHVAYSQFVMGVGLVAGVPYYCAKGSSVTAINQCMENPSRVDVPSLIAQANTYASQGRISATVNMQGDRVFIFHGALDTAVLPYSSTNIRQFYANFGTVIGDELTLQAEHCQPTEDYGGECDQRGGEYIGRCGYDGAFHILDHIYGGLTKPSGSTPLNGEFYLFDQSEFFYVSDPNTWGMDSEGFAYVPSGCLANQGTCKLHIVYHGCSQNRQDLGDTFATKTGYNEVGELNNIIMIYPQTVKGLNNMYGCWDWWSYNLYNHYGELIVMIWVMLLTILYH</sequence>
<dbReference type="PANTHER" id="PTHR42972:SF8">
    <property type="entry name" value="POLYHYDROXYBUTYRATE DEPOLYMERASE"/>
    <property type="match status" value="1"/>
</dbReference>
<evidence type="ECO:0000313" key="1">
    <source>
        <dbReference type="EMBL" id="ELU03047.1"/>
    </source>
</evidence>
<dbReference type="HOGENOM" id="CLU_042524_0_0_1"/>
<evidence type="ECO:0008006" key="4">
    <source>
        <dbReference type="Google" id="ProtNLM"/>
    </source>
</evidence>
<dbReference type="OMA" id="GNDCPAN"/>
<reference evidence="2" key="3">
    <citation type="submission" date="2015-06" db="UniProtKB">
        <authorList>
            <consortium name="EnsemblMetazoa"/>
        </authorList>
    </citation>
    <scope>IDENTIFICATION</scope>
</reference>
<organism evidence="1">
    <name type="scientific">Capitella teleta</name>
    <name type="common">Polychaete worm</name>
    <dbReference type="NCBI Taxonomy" id="283909"/>
    <lineage>
        <taxon>Eukaryota</taxon>
        <taxon>Metazoa</taxon>
        <taxon>Spiralia</taxon>
        <taxon>Lophotrochozoa</taxon>
        <taxon>Annelida</taxon>
        <taxon>Polychaeta</taxon>
        <taxon>Sedentaria</taxon>
        <taxon>Scolecida</taxon>
        <taxon>Capitellidae</taxon>
        <taxon>Capitella</taxon>
    </lineage>
</organism>
<dbReference type="AlphaFoldDB" id="R7UIG3"/>
<gene>
    <name evidence="1" type="ORF">CAPTEDRAFT_92319</name>
</gene>
<dbReference type="PANTHER" id="PTHR42972">
    <property type="entry name" value="TOL-PAL SYSTEM PROTEIN TOLB"/>
    <property type="match status" value="1"/>
</dbReference>
<dbReference type="EnsemblMetazoa" id="CapteT92319">
    <property type="protein sequence ID" value="CapteP92319"/>
    <property type="gene ID" value="CapteG92319"/>
</dbReference>
<dbReference type="SUPFAM" id="SSF53474">
    <property type="entry name" value="alpha/beta-Hydrolases"/>
    <property type="match status" value="1"/>
</dbReference>
<reference evidence="1 3" key="2">
    <citation type="journal article" date="2013" name="Nature">
        <title>Insights into bilaterian evolution from three spiralian genomes.</title>
        <authorList>
            <person name="Simakov O."/>
            <person name="Marletaz F."/>
            <person name="Cho S.J."/>
            <person name="Edsinger-Gonzales E."/>
            <person name="Havlak P."/>
            <person name="Hellsten U."/>
            <person name="Kuo D.H."/>
            <person name="Larsson T."/>
            <person name="Lv J."/>
            <person name="Arendt D."/>
            <person name="Savage R."/>
            <person name="Osoegawa K."/>
            <person name="de Jong P."/>
            <person name="Grimwood J."/>
            <person name="Chapman J.A."/>
            <person name="Shapiro H."/>
            <person name="Aerts A."/>
            <person name="Otillar R.P."/>
            <person name="Terry A.Y."/>
            <person name="Boore J.L."/>
            <person name="Grigoriev I.V."/>
            <person name="Lindberg D.R."/>
            <person name="Seaver E.C."/>
            <person name="Weisblat D.A."/>
            <person name="Putnam N.H."/>
            <person name="Rokhsar D.S."/>
        </authorList>
    </citation>
    <scope>NUCLEOTIDE SEQUENCE</scope>
    <source>
        <strain evidence="1 3">I ESC-2004</strain>
    </source>
</reference>